<feature type="binding site" evidence="8">
    <location>
        <position position="222"/>
    </location>
    <ligand>
        <name>Mg(2+)</name>
        <dbReference type="ChEBI" id="CHEBI:18420"/>
    </ligand>
</feature>
<keyword evidence="2 8" id="KW-0479">Metal-binding</keyword>
<comment type="cofactor">
    <cofactor evidence="8">
        <name>Mg(2+)</name>
        <dbReference type="ChEBI" id="CHEBI:18420"/>
    </cofactor>
</comment>
<evidence type="ECO:0000256" key="7">
    <source>
        <dbReference type="PIRSR" id="PIRSR006809-1"/>
    </source>
</evidence>
<dbReference type="GO" id="GO:0005525">
    <property type="term" value="F:GTP binding"/>
    <property type="evidence" value="ECO:0007669"/>
    <property type="project" value="UniProtKB-UniRule"/>
</dbReference>
<evidence type="ECO:0000256" key="4">
    <source>
        <dbReference type="ARBA" id="ARBA00022842"/>
    </source>
</evidence>
<dbReference type="GO" id="GO:0046872">
    <property type="term" value="F:metal ion binding"/>
    <property type="evidence" value="ECO:0007669"/>
    <property type="project" value="UniProtKB-KW"/>
</dbReference>
<feature type="binding site" evidence="7">
    <location>
        <begin position="337"/>
        <end position="340"/>
    </location>
    <ligand>
        <name>GTP</name>
        <dbReference type="ChEBI" id="CHEBI:37565"/>
    </ligand>
</feature>
<dbReference type="InterPro" id="IPR030394">
    <property type="entry name" value="G_HFLX_dom"/>
</dbReference>
<evidence type="ECO:0000256" key="9">
    <source>
        <dbReference type="SAM" id="MobiDB-lite"/>
    </source>
</evidence>
<keyword evidence="1 6" id="KW-0963">Cytoplasm</keyword>
<dbReference type="FunFam" id="3.40.50.300:FF:001198">
    <property type="entry name" value="GTPase HflX"/>
    <property type="match status" value="1"/>
</dbReference>
<dbReference type="InterPro" id="IPR016496">
    <property type="entry name" value="GTPase_HflX"/>
</dbReference>
<dbReference type="Pfam" id="PF16360">
    <property type="entry name" value="GTP-bdg_M"/>
    <property type="match status" value="1"/>
</dbReference>
<gene>
    <name evidence="6 11" type="primary">hflX</name>
    <name evidence="11" type="ordered locus">bpr_I2161</name>
</gene>
<keyword evidence="4 8" id="KW-0460">Magnesium</keyword>
<evidence type="ECO:0000313" key="12">
    <source>
        <dbReference type="Proteomes" id="UP000001299"/>
    </source>
</evidence>
<comment type="subcellular location">
    <subcellularLocation>
        <location evidence="6">Cytoplasm</location>
    </subcellularLocation>
    <text evidence="6">May associate with membranes.</text>
</comment>
<evidence type="ECO:0000256" key="1">
    <source>
        <dbReference type="ARBA" id="ARBA00022490"/>
    </source>
</evidence>
<dbReference type="GO" id="GO:0043022">
    <property type="term" value="F:ribosome binding"/>
    <property type="evidence" value="ECO:0007669"/>
    <property type="project" value="TreeGrafter"/>
</dbReference>
<reference evidence="11 12" key="1">
    <citation type="journal article" date="2010" name="PLoS ONE">
        <title>The glycobiome of the rumen bacterium Butyrivibrio proteoclasticus B316(T) highlights adaptation to a polysaccharide-rich environment.</title>
        <authorList>
            <person name="Kelly W.J."/>
            <person name="Leahy S.C."/>
            <person name="Altermann E."/>
            <person name="Yeoman C.J."/>
            <person name="Dunne J.C."/>
            <person name="Kong Z."/>
            <person name="Pacheco D.M."/>
            <person name="Li D."/>
            <person name="Noel S.J."/>
            <person name="Moon C.D."/>
            <person name="Cookson A.L."/>
            <person name="Attwood G.T."/>
        </authorList>
    </citation>
    <scope>NUCLEOTIDE SEQUENCE [LARGE SCALE GENOMIC DNA]</scope>
    <source>
        <strain evidence="12">ATCC 51982 / DSM 14932 / B316</strain>
    </source>
</reference>
<dbReference type="HOGENOM" id="CLU_019597_2_2_9"/>
<dbReference type="EMBL" id="CP001810">
    <property type="protein sequence ID" value="ADL34894.1"/>
    <property type="molecule type" value="Genomic_DNA"/>
</dbReference>
<evidence type="ECO:0000313" key="11">
    <source>
        <dbReference type="EMBL" id="ADL34894.1"/>
    </source>
</evidence>
<dbReference type="Pfam" id="PF13167">
    <property type="entry name" value="GTP-bdg_N"/>
    <property type="match status" value="1"/>
</dbReference>
<evidence type="ECO:0000256" key="5">
    <source>
        <dbReference type="ARBA" id="ARBA00023134"/>
    </source>
</evidence>
<proteinExistence type="inferred from homology"/>
<evidence type="ECO:0000259" key="10">
    <source>
        <dbReference type="PROSITE" id="PS51705"/>
    </source>
</evidence>
<dbReference type="Proteomes" id="UP000001299">
    <property type="component" value="Chromosome 1"/>
</dbReference>
<evidence type="ECO:0000256" key="2">
    <source>
        <dbReference type="ARBA" id="ARBA00022723"/>
    </source>
</evidence>
<evidence type="ECO:0000256" key="3">
    <source>
        <dbReference type="ARBA" id="ARBA00022741"/>
    </source>
</evidence>
<dbReference type="Gene3D" id="6.10.250.2860">
    <property type="match status" value="1"/>
</dbReference>
<dbReference type="CDD" id="cd01878">
    <property type="entry name" value="HflX"/>
    <property type="match status" value="1"/>
</dbReference>
<comment type="subunit">
    <text evidence="6">Monomer. Associates with the 50S ribosomal subunit.</text>
</comment>
<dbReference type="PANTHER" id="PTHR10229:SF4">
    <property type="entry name" value="GTPASE HFLX"/>
    <property type="match status" value="1"/>
</dbReference>
<dbReference type="InterPro" id="IPR042108">
    <property type="entry name" value="GTPase_HflX_N_sf"/>
</dbReference>
<dbReference type="PIRSF" id="PIRSF006809">
    <property type="entry name" value="GTP-binding_hflX_prd"/>
    <property type="match status" value="1"/>
</dbReference>
<dbReference type="RefSeq" id="WP_013281548.1">
    <property type="nucleotide sequence ID" value="NC_014387.1"/>
</dbReference>
<dbReference type="PRINTS" id="PR00326">
    <property type="entry name" value="GTP1OBG"/>
</dbReference>
<dbReference type="InterPro" id="IPR006073">
    <property type="entry name" value="GTP-bd"/>
</dbReference>
<dbReference type="InterPro" id="IPR025121">
    <property type="entry name" value="GTPase_HflX_N"/>
</dbReference>
<feature type="binding site" evidence="7">
    <location>
        <begin position="215"/>
        <end position="222"/>
    </location>
    <ligand>
        <name>GTP</name>
        <dbReference type="ChEBI" id="CHEBI:37565"/>
    </ligand>
</feature>
<dbReference type="KEGG" id="bpb:bpr_I2161"/>
<dbReference type="PANTHER" id="PTHR10229">
    <property type="entry name" value="GTP-BINDING PROTEIN HFLX"/>
    <property type="match status" value="1"/>
</dbReference>
<dbReference type="Pfam" id="PF01926">
    <property type="entry name" value="MMR_HSR1"/>
    <property type="match status" value="1"/>
</dbReference>
<sequence length="444" mass="49990">MKNVIHQIVEDVVETRAVLVGLNTDKTDDEFERSMNELKELTKALDIIVACTTTQNLPTPDRSTYVGSGKVEEIKGAVEMFDASIVIFNGDISPMQIRNLEKILDTEVIDRTGLILQIFAKRAKTRESRLQVEYAQLQYMLPRLVGMRSSLSRQGGGSGRLSNKGSGEKQLELDRRRIEHRMAELRRELEAVEKERDTQRGKRVNSGIPKVSLVGYTNAGKSTIMNNLLRLYGGETSDDKQVLEKDMLFATLDTSVRKITAPGHRPFLLTDTVGFISELPHSLVKAFRSTLEEAKYADILLQVIDFSDPEYRFHMDVTRDTLAEIGAGDIPVIYVFNKSDQVQDEQRENGQLVMEVPRSIDDRAYICAKDQDSLDTLISLIESHLGKADTLCEMLLPYSEGGLLSFLNEAGKIKSTEYLPEGVKVSALLTRTEIDKYEEMIEMD</sequence>
<evidence type="ECO:0000256" key="6">
    <source>
        <dbReference type="HAMAP-Rule" id="MF_00900"/>
    </source>
</evidence>
<dbReference type="PROSITE" id="PS51705">
    <property type="entry name" value="G_HFLX"/>
    <property type="match status" value="1"/>
</dbReference>
<dbReference type="InterPro" id="IPR027417">
    <property type="entry name" value="P-loop_NTPase"/>
</dbReference>
<dbReference type="SUPFAM" id="SSF52540">
    <property type="entry name" value="P-loop containing nucleoside triphosphate hydrolases"/>
    <property type="match status" value="1"/>
</dbReference>
<feature type="binding site" evidence="7">
    <location>
        <begin position="249"/>
        <end position="253"/>
    </location>
    <ligand>
        <name>GTP</name>
        <dbReference type="ChEBI" id="CHEBI:37565"/>
    </ligand>
</feature>
<dbReference type="GO" id="GO:0003924">
    <property type="term" value="F:GTPase activity"/>
    <property type="evidence" value="ECO:0007669"/>
    <property type="project" value="UniProtKB-UniRule"/>
</dbReference>
<dbReference type="STRING" id="515622.bpr_I2161"/>
<dbReference type="Gene3D" id="3.40.50.300">
    <property type="entry name" value="P-loop containing nucleotide triphosphate hydrolases"/>
    <property type="match status" value="1"/>
</dbReference>
<comment type="function">
    <text evidence="6">GTPase that associates with the 50S ribosomal subunit and may have a role during protein synthesis or ribosome biogenesis.</text>
</comment>
<name>E0RWY6_BUTPB</name>
<feature type="region of interest" description="Disordered" evidence="9">
    <location>
        <begin position="150"/>
        <end position="173"/>
    </location>
</feature>
<protein>
    <recommendedName>
        <fullName evidence="6">GTPase HflX</fullName>
    </recommendedName>
    <alternativeName>
        <fullName evidence="6">GTP-binding protein HflX</fullName>
    </alternativeName>
</protein>
<organism evidence="11 12">
    <name type="scientific">Butyrivibrio proteoclasticus (strain ATCC 51982 / DSM 14932 / B316)</name>
    <name type="common">Clostridium proteoclasticum</name>
    <dbReference type="NCBI Taxonomy" id="515622"/>
    <lineage>
        <taxon>Bacteria</taxon>
        <taxon>Bacillati</taxon>
        <taxon>Bacillota</taxon>
        <taxon>Clostridia</taxon>
        <taxon>Lachnospirales</taxon>
        <taxon>Lachnospiraceae</taxon>
        <taxon>Butyrivibrio</taxon>
    </lineage>
</organism>
<dbReference type="GO" id="GO:0005737">
    <property type="term" value="C:cytoplasm"/>
    <property type="evidence" value="ECO:0007669"/>
    <property type="project" value="UniProtKB-SubCell"/>
</dbReference>
<dbReference type="Gene3D" id="3.40.50.11060">
    <property type="entry name" value="GTPase HflX, N-terminal domain"/>
    <property type="match status" value="1"/>
</dbReference>
<comment type="similarity">
    <text evidence="6">Belongs to the TRAFAC class OBG-HflX-like GTPase superfamily. HflX GTPase family.</text>
</comment>
<keyword evidence="12" id="KW-1185">Reference proteome</keyword>
<accession>E0RWY6</accession>
<feature type="binding site" evidence="7">
    <location>
        <begin position="271"/>
        <end position="274"/>
    </location>
    <ligand>
        <name>GTP</name>
        <dbReference type="ChEBI" id="CHEBI:37565"/>
    </ligand>
</feature>
<dbReference type="NCBIfam" id="TIGR03156">
    <property type="entry name" value="GTP_HflX"/>
    <property type="match status" value="1"/>
</dbReference>
<keyword evidence="5 6" id="KW-0342">GTP-binding</keyword>
<feature type="binding site" evidence="8">
    <location>
        <position position="251"/>
    </location>
    <ligand>
        <name>Mg(2+)</name>
        <dbReference type="ChEBI" id="CHEBI:18420"/>
    </ligand>
</feature>
<dbReference type="eggNOG" id="COG2262">
    <property type="taxonomic scope" value="Bacteria"/>
</dbReference>
<feature type="domain" description="Hflx-type G" evidence="10">
    <location>
        <begin position="209"/>
        <end position="348"/>
    </location>
</feature>
<dbReference type="HAMAP" id="MF_00900">
    <property type="entry name" value="GTPase_HflX"/>
    <property type="match status" value="1"/>
</dbReference>
<dbReference type="AlphaFoldDB" id="E0RWY6"/>
<dbReference type="InterPro" id="IPR032305">
    <property type="entry name" value="GTP-bd_M"/>
</dbReference>
<dbReference type="FunFam" id="3.40.50.11060:FF:000001">
    <property type="entry name" value="GTPase HflX"/>
    <property type="match status" value="1"/>
</dbReference>
<evidence type="ECO:0000256" key="8">
    <source>
        <dbReference type="PIRSR" id="PIRSR006809-2"/>
    </source>
</evidence>
<keyword evidence="3 6" id="KW-0547">Nucleotide-binding</keyword>